<dbReference type="EMBL" id="CP045875">
    <property type="protein sequence ID" value="QGG49046.1"/>
    <property type="molecule type" value="Genomic_DNA"/>
</dbReference>
<organism evidence="1 2">
    <name type="scientific">Heliorestis convoluta</name>
    <dbReference type="NCBI Taxonomy" id="356322"/>
    <lineage>
        <taxon>Bacteria</taxon>
        <taxon>Bacillati</taxon>
        <taxon>Bacillota</taxon>
        <taxon>Clostridia</taxon>
        <taxon>Eubacteriales</taxon>
        <taxon>Heliobacteriaceae</taxon>
        <taxon>Heliorestis</taxon>
    </lineage>
</organism>
<evidence type="ECO:0000313" key="1">
    <source>
        <dbReference type="EMBL" id="QGG49046.1"/>
    </source>
</evidence>
<gene>
    <name evidence="1" type="ORF">FTV88_2957</name>
</gene>
<evidence type="ECO:0000313" key="2">
    <source>
        <dbReference type="Proteomes" id="UP000366051"/>
    </source>
</evidence>
<dbReference type="Proteomes" id="UP000366051">
    <property type="component" value="Chromosome"/>
</dbReference>
<sequence length="75" mass="8313">MKETQEASLELADQAILAIQESVTTQFQPQENEKVDEVLRLLEQASALLGELTGRFEEEKSAFDKIVSATESGNE</sequence>
<accession>A0A5Q2N5Z0</accession>
<dbReference type="KEGG" id="hcv:FTV88_2957"/>
<dbReference type="OrthoDB" id="9936562at2"/>
<dbReference type="RefSeq" id="WP_153726096.1">
    <property type="nucleotide sequence ID" value="NZ_CP045875.1"/>
</dbReference>
<reference evidence="2" key="1">
    <citation type="submission" date="2019-11" db="EMBL/GenBank/DDBJ databases">
        <title>Genome sequence of Heliorestis convoluta strain HH, an alkaliphilic and minimalistic phototrophic bacterium from a soda lake in Egypt.</title>
        <authorList>
            <person name="Dewey E.D."/>
            <person name="Stokes L.M."/>
            <person name="Burchell B.M."/>
            <person name="Shaffer K.N."/>
            <person name="Huntington A.M."/>
            <person name="Baker J.M."/>
            <person name="Nadendla S."/>
            <person name="Giglio M.G."/>
            <person name="Touchman J.W."/>
            <person name="Blankenship R.E."/>
            <person name="Madigan M.T."/>
            <person name="Sattley W.M."/>
        </authorList>
    </citation>
    <scope>NUCLEOTIDE SEQUENCE [LARGE SCALE GENOMIC DNA]</scope>
    <source>
        <strain evidence="2">HH</strain>
    </source>
</reference>
<dbReference type="AlphaFoldDB" id="A0A5Q2N5Z0"/>
<proteinExistence type="predicted"/>
<keyword evidence="2" id="KW-1185">Reference proteome</keyword>
<protein>
    <submittedName>
        <fullName evidence="1">Uncharacterized protein</fullName>
    </submittedName>
</protein>
<name>A0A5Q2N5Z0_9FIRM</name>